<keyword evidence="4" id="KW-0511">Multifunctional enzyme</keyword>
<dbReference type="EMBL" id="CAMXCT010000735">
    <property type="protein sequence ID" value="CAI3982661.1"/>
    <property type="molecule type" value="Genomic_DNA"/>
</dbReference>
<dbReference type="InterPro" id="IPR051419">
    <property type="entry name" value="Lys/N-term_MeTrsfase_sf"/>
</dbReference>
<dbReference type="Pfam" id="PF13847">
    <property type="entry name" value="Methyltransf_31"/>
    <property type="match status" value="1"/>
</dbReference>
<dbReference type="SUPFAM" id="SSF53335">
    <property type="entry name" value="S-adenosyl-L-methionine-dependent methyltransferases"/>
    <property type="match status" value="1"/>
</dbReference>
<evidence type="ECO:0000259" key="5">
    <source>
        <dbReference type="Pfam" id="PF13847"/>
    </source>
</evidence>
<evidence type="ECO:0000313" key="6">
    <source>
        <dbReference type="EMBL" id="CAI3982661.1"/>
    </source>
</evidence>
<evidence type="ECO:0000256" key="3">
    <source>
        <dbReference type="ARBA" id="ARBA00022679"/>
    </source>
</evidence>
<dbReference type="PANTHER" id="PTHR12176:SF78">
    <property type="entry name" value="EEF1A LYSINE AND N-TERMINAL METHYLTRANSFERASE"/>
    <property type="match status" value="1"/>
</dbReference>
<evidence type="ECO:0000256" key="2">
    <source>
        <dbReference type="ARBA" id="ARBA00022603"/>
    </source>
</evidence>
<evidence type="ECO:0000313" key="7">
    <source>
        <dbReference type="EMBL" id="CAL4769973.1"/>
    </source>
</evidence>
<dbReference type="PANTHER" id="PTHR12176">
    <property type="entry name" value="SAM-DEPENDENT METHYLTRANSFERASE SUPERFAMILY PROTEIN"/>
    <property type="match status" value="1"/>
</dbReference>
<name>A0A9P1C2H8_9DINO</name>
<dbReference type="InterPro" id="IPR029063">
    <property type="entry name" value="SAM-dependent_MTases_sf"/>
</dbReference>
<dbReference type="Proteomes" id="UP001152797">
    <property type="component" value="Unassembled WGS sequence"/>
</dbReference>
<accession>A0A9P1C2H8</accession>
<sequence length="293" mass="32320">MCCCPPTAMAVPFPNFGSYEWLLPFADVKHVFQDLPLRTEGTVLTVVVGCGTSDLSRELHTHLGLPQVVSIDNDEEVVSHMKAQHEDLKAALSFHQADLTAPCSHVVADGAADLVVDKSTLDCLLCSEGAPKLVPSAWVHNIYRMLRVGGCYVVISFHQKEFLMSLLSLAFSIESAIDLQRDVGPDVLALVLRKGTEELPELQKALDAWNVQMPKDLMSETRREALEADWLQRLRPGASALPLSEAYEVMISSSEKREYSLSDFEQDVADHGGTAGTTELTLQEALHFLEQMQ</sequence>
<evidence type="ECO:0000256" key="4">
    <source>
        <dbReference type="ARBA" id="ARBA00023268"/>
    </source>
</evidence>
<keyword evidence="2" id="KW-0489">Methyltransferase</keyword>
<feature type="domain" description="Methyltransferase" evidence="5">
    <location>
        <begin position="48"/>
        <end position="162"/>
    </location>
</feature>
<dbReference type="Gene3D" id="3.40.50.150">
    <property type="entry name" value="Vaccinia Virus protein VP39"/>
    <property type="match status" value="1"/>
</dbReference>
<evidence type="ECO:0000256" key="1">
    <source>
        <dbReference type="ARBA" id="ARBA00008361"/>
    </source>
</evidence>
<protein>
    <submittedName>
        <fullName evidence="7">Carnosine N-methyltransferase</fullName>
    </submittedName>
</protein>
<keyword evidence="8" id="KW-1185">Reference proteome</keyword>
<dbReference type="EMBL" id="CAMXCT030000735">
    <property type="protein sequence ID" value="CAL4769973.1"/>
    <property type="molecule type" value="Genomic_DNA"/>
</dbReference>
<dbReference type="EMBL" id="CAMXCT020000735">
    <property type="protein sequence ID" value="CAL1136036.1"/>
    <property type="molecule type" value="Genomic_DNA"/>
</dbReference>
<comment type="similarity">
    <text evidence="1">Belongs to the methyltransferase superfamily.</text>
</comment>
<keyword evidence="3" id="KW-0808">Transferase</keyword>
<proteinExistence type="inferred from homology"/>
<dbReference type="GO" id="GO:0032259">
    <property type="term" value="P:methylation"/>
    <property type="evidence" value="ECO:0007669"/>
    <property type="project" value="UniProtKB-KW"/>
</dbReference>
<dbReference type="GO" id="GO:0008168">
    <property type="term" value="F:methyltransferase activity"/>
    <property type="evidence" value="ECO:0007669"/>
    <property type="project" value="UniProtKB-KW"/>
</dbReference>
<organism evidence="6">
    <name type="scientific">Cladocopium goreaui</name>
    <dbReference type="NCBI Taxonomy" id="2562237"/>
    <lineage>
        <taxon>Eukaryota</taxon>
        <taxon>Sar</taxon>
        <taxon>Alveolata</taxon>
        <taxon>Dinophyceae</taxon>
        <taxon>Suessiales</taxon>
        <taxon>Symbiodiniaceae</taxon>
        <taxon>Cladocopium</taxon>
    </lineage>
</organism>
<dbReference type="AlphaFoldDB" id="A0A9P1C2H8"/>
<dbReference type="CDD" id="cd02440">
    <property type="entry name" value="AdoMet_MTases"/>
    <property type="match status" value="1"/>
</dbReference>
<comment type="caution">
    <text evidence="6">The sequence shown here is derived from an EMBL/GenBank/DDBJ whole genome shotgun (WGS) entry which is preliminary data.</text>
</comment>
<reference evidence="7 8" key="2">
    <citation type="submission" date="2024-05" db="EMBL/GenBank/DDBJ databases">
        <authorList>
            <person name="Chen Y."/>
            <person name="Shah S."/>
            <person name="Dougan E. K."/>
            <person name="Thang M."/>
            <person name="Chan C."/>
        </authorList>
    </citation>
    <scope>NUCLEOTIDE SEQUENCE [LARGE SCALE GENOMIC DNA]</scope>
</reference>
<reference evidence="6" key="1">
    <citation type="submission" date="2022-10" db="EMBL/GenBank/DDBJ databases">
        <authorList>
            <person name="Chen Y."/>
            <person name="Dougan E. K."/>
            <person name="Chan C."/>
            <person name="Rhodes N."/>
            <person name="Thang M."/>
        </authorList>
    </citation>
    <scope>NUCLEOTIDE SEQUENCE</scope>
</reference>
<dbReference type="OrthoDB" id="978at2759"/>
<gene>
    <name evidence="6" type="ORF">C1SCF055_LOCUS10334</name>
</gene>
<dbReference type="InterPro" id="IPR025714">
    <property type="entry name" value="Methyltranfer_dom"/>
</dbReference>
<evidence type="ECO:0000313" key="8">
    <source>
        <dbReference type="Proteomes" id="UP001152797"/>
    </source>
</evidence>